<comment type="caution">
    <text evidence="1">The sequence shown here is derived from an EMBL/GenBank/DDBJ whole genome shotgun (WGS) entry which is preliminary data.</text>
</comment>
<dbReference type="AlphaFoldDB" id="A0A4Z0PJZ3"/>
<keyword evidence="2" id="KW-1185">Reference proteome</keyword>
<gene>
    <name evidence="1" type="ORF">E5J99_11270</name>
</gene>
<dbReference type="OrthoDB" id="979415at2"/>
<evidence type="ECO:0000313" key="1">
    <source>
        <dbReference type="EMBL" id="TGE16002.1"/>
    </source>
</evidence>
<organism evidence="1 2">
    <name type="scientific">Hymenobacter elongatus</name>
    <dbReference type="NCBI Taxonomy" id="877208"/>
    <lineage>
        <taxon>Bacteria</taxon>
        <taxon>Pseudomonadati</taxon>
        <taxon>Bacteroidota</taxon>
        <taxon>Cytophagia</taxon>
        <taxon>Cytophagales</taxon>
        <taxon>Hymenobacteraceae</taxon>
        <taxon>Hymenobacter</taxon>
    </lineage>
</organism>
<evidence type="ECO:0000313" key="2">
    <source>
        <dbReference type="Proteomes" id="UP000297739"/>
    </source>
</evidence>
<proteinExistence type="predicted"/>
<reference evidence="1 2" key="1">
    <citation type="submission" date="2019-04" db="EMBL/GenBank/DDBJ databases">
        <authorList>
            <person name="Feng G."/>
            <person name="Zhang J."/>
            <person name="Zhu H."/>
        </authorList>
    </citation>
    <scope>NUCLEOTIDE SEQUENCE [LARGE SCALE GENOMIC DNA]</scope>
    <source>
        <strain evidence="1 2">JCM 17223</strain>
    </source>
</reference>
<evidence type="ECO:0008006" key="3">
    <source>
        <dbReference type="Google" id="ProtNLM"/>
    </source>
</evidence>
<sequence>MHLLATYPYLNLYLYEGTSRAIEAQWLGFVSSSLLRQATLDCVEHARQQRITGWIADDRLLGPVRPVDLEWIAQQVFPRLIELGVQRFARLEGVDPLNKLLIGQAQETAQQQMPFELLAFTNLTAARNWACGD</sequence>
<dbReference type="Proteomes" id="UP000297739">
    <property type="component" value="Unassembled WGS sequence"/>
</dbReference>
<accession>A0A4Z0PJZ3</accession>
<dbReference type="RefSeq" id="WP_135497907.1">
    <property type="nucleotide sequence ID" value="NZ_SRLD01000019.1"/>
</dbReference>
<protein>
    <recommendedName>
        <fullName evidence="3">STAS/SEC14 domain-containing protein</fullName>
    </recommendedName>
</protein>
<name>A0A4Z0PJZ3_9BACT</name>
<dbReference type="EMBL" id="SRLD01000019">
    <property type="protein sequence ID" value="TGE16002.1"/>
    <property type="molecule type" value="Genomic_DNA"/>
</dbReference>